<dbReference type="InterPro" id="IPR036388">
    <property type="entry name" value="WH-like_DNA-bd_sf"/>
</dbReference>
<evidence type="ECO:0000313" key="2">
    <source>
        <dbReference type="EMBL" id="EHL73702.1"/>
    </source>
</evidence>
<dbReference type="InterPro" id="IPR006120">
    <property type="entry name" value="Resolvase_HTH_dom"/>
</dbReference>
<dbReference type="Pfam" id="PF02796">
    <property type="entry name" value="HTH_7"/>
    <property type="match status" value="1"/>
</dbReference>
<protein>
    <recommendedName>
        <fullName evidence="1">Resolvase HTH domain-containing protein</fullName>
    </recommendedName>
</protein>
<evidence type="ECO:0000259" key="1">
    <source>
        <dbReference type="Pfam" id="PF02796"/>
    </source>
</evidence>
<dbReference type="Proteomes" id="UP000011747">
    <property type="component" value="Unassembled WGS sequence"/>
</dbReference>
<proteinExistence type="predicted"/>
<organism evidence="2 3">
    <name type="scientific">Bacillus smithii 7_3_47FAA</name>
    <dbReference type="NCBI Taxonomy" id="665952"/>
    <lineage>
        <taxon>Bacteria</taxon>
        <taxon>Bacillati</taxon>
        <taxon>Bacillota</taxon>
        <taxon>Bacilli</taxon>
        <taxon>Bacillales</taxon>
        <taxon>Bacillaceae</taxon>
        <taxon>Bacillus</taxon>
    </lineage>
</organism>
<accession>G9QPR1</accession>
<name>G9QPR1_9BACI</name>
<dbReference type="EMBL" id="ACWF01000156">
    <property type="protein sequence ID" value="EHL73702.1"/>
    <property type="molecule type" value="Genomic_DNA"/>
</dbReference>
<dbReference type="RefSeq" id="WP_003355360.1">
    <property type="nucleotide sequence ID" value="NZ_JH414764.1"/>
</dbReference>
<reference evidence="2 3" key="1">
    <citation type="submission" date="2011-09" db="EMBL/GenBank/DDBJ databases">
        <title>The Genome Sequence of Bacillus smithii 7_3_47FAA.</title>
        <authorList>
            <consortium name="The Broad Institute Genome Sequencing Platform"/>
            <person name="Earl A."/>
            <person name="Ward D."/>
            <person name="Feldgarden M."/>
            <person name="Gevers D."/>
            <person name="Daigneault M."/>
            <person name="Strauss J."/>
            <person name="Allen-Vercoe E."/>
            <person name="Young S.K."/>
            <person name="Zeng Q."/>
            <person name="Gargeya S."/>
            <person name="Fitzgerald M."/>
            <person name="Haas B."/>
            <person name="Abouelleil A."/>
            <person name="Alvarado L."/>
            <person name="Arachchi H.M."/>
            <person name="Berlin A."/>
            <person name="Brown A."/>
            <person name="Chapman S.B."/>
            <person name="Chen Z."/>
            <person name="Dunbar C."/>
            <person name="Freedman E."/>
            <person name="Gearin G."/>
            <person name="Goldberg J."/>
            <person name="Griggs A."/>
            <person name="Gujja S."/>
            <person name="Heiman D."/>
            <person name="Howarth C."/>
            <person name="Larson L."/>
            <person name="Lui A."/>
            <person name="MacDonald P.J.P."/>
            <person name="Montmayeur A."/>
            <person name="Murphy C."/>
            <person name="Neiman D."/>
            <person name="Pearson M."/>
            <person name="Priest M."/>
            <person name="Roberts A."/>
            <person name="Saif S."/>
            <person name="Shea T."/>
            <person name="Shenoy N."/>
            <person name="Sisk P."/>
            <person name="Stolte C."/>
            <person name="Sykes S."/>
            <person name="Wortman J."/>
            <person name="Nusbaum C."/>
            <person name="Birren B."/>
        </authorList>
    </citation>
    <scope>NUCLEOTIDE SEQUENCE [LARGE SCALE GENOMIC DNA]</scope>
    <source>
        <strain evidence="2 3">7_3_47FAA</strain>
    </source>
</reference>
<dbReference type="PATRIC" id="fig|665952.3.peg.3169"/>
<dbReference type="Gene3D" id="1.10.10.10">
    <property type="entry name" value="Winged helix-like DNA-binding domain superfamily/Winged helix DNA-binding domain"/>
    <property type="match status" value="1"/>
</dbReference>
<evidence type="ECO:0000313" key="3">
    <source>
        <dbReference type="Proteomes" id="UP000011747"/>
    </source>
</evidence>
<comment type="caution">
    <text evidence="2">The sequence shown here is derived from an EMBL/GenBank/DDBJ whole genome shotgun (WGS) entry which is preliminary data.</text>
</comment>
<dbReference type="HOGENOM" id="CLU_142821_1_0_9"/>
<gene>
    <name evidence="2" type="ORF">HMPREF1015_00278</name>
</gene>
<sequence length="124" mass="14646">MYGFILGLLAASLLLFILSFFMKSRFKTMEQQLEEISLQFLQENYQVKKKLKVLEEELLMGDPYSEEKNSRQKVNEIIRNQVISLYFQGKSMDQIAKQSSLSLSQVKQILKPYQSNEYKKDMIF</sequence>
<dbReference type="GO" id="GO:0003677">
    <property type="term" value="F:DNA binding"/>
    <property type="evidence" value="ECO:0007669"/>
    <property type="project" value="InterPro"/>
</dbReference>
<dbReference type="GO" id="GO:0000150">
    <property type="term" value="F:DNA strand exchange activity"/>
    <property type="evidence" value="ECO:0007669"/>
    <property type="project" value="InterPro"/>
</dbReference>
<keyword evidence="3" id="KW-1185">Reference proteome</keyword>
<dbReference type="GeneID" id="87582286"/>
<dbReference type="AlphaFoldDB" id="G9QPR1"/>
<feature type="domain" description="Resolvase HTH" evidence="1">
    <location>
        <begin position="80"/>
        <end position="110"/>
    </location>
</feature>